<evidence type="ECO:0000256" key="1">
    <source>
        <dbReference type="ARBA" id="ARBA00006484"/>
    </source>
</evidence>
<dbReference type="CDD" id="cd05233">
    <property type="entry name" value="SDR_c"/>
    <property type="match status" value="1"/>
</dbReference>
<dbReference type="PRINTS" id="PR00081">
    <property type="entry name" value="GDHRDH"/>
</dbReference>
<proteinExistence type="inferred from homology"/>
<dbReference type="FunFam" id="3.40.50.720:FF:000047">
    <property type="entry name" value="NADP-dependent L-serine/L-allo-threonine dehydrogenase"/>
    <property type="match status" value="1"/>
</dbReference>
<sequence>MKEKDSKVIIITGASSGIGEVTAKLLAKNGASVVLAARREDRLKSIVHAIEQTGGQAVYRKTDVTSPEDMKKLAQVAFERYGRIDVLINNAGLQPLSRLDTLRIQEWDEAIDVNIKGVLHGIAAVLPRMRRQQSGHIINISSLLGQKVIPMTAVYSATKFAVRAITEGLRQEESPTSRIRATSISPGMIDTGVHDNPEWPSISPDRVAAAIAYVIDQPEDTTINDILIRPTLQTI</sequence>
<comment type="similarity">
    <text evidence="1 3">Belongs to the short-chain dehydrogenases/reductases (SDR) family.</text>
</comment>
<comment type="caution">
    <text evidence="5">The sequence shown here is derived from an EMBL/GenBank/DDBJ whole genome shotgun (WGS) entry which is preliminary data.</text>
</comment>
<accession>A0A0U1QQ38</accession>
<evidence type="ECO:0000313" key="5">
    <source>
        <dbReference type="EMBL" id="KLI02924.1"/>
    </source>
</evidence>
<dbReference type="STRING" id="1069536.SINU_05205"/>
<dbReference type="InterPro" id="IPR002347">
    <property type="entry name" value="SDR_fam"/>
</dbReference>
<dbReference type="SMART" id="SM00822">
    <property type="entry name" value="PKS_KR"/>
    <property type="match status" value="1"/>
</dbReference>
<dbReference type="InterPro" id="IPR057326">
    <property type="entry name" value="KR_dom"/>
</dbReference>
<organism evidence="5 6">
    <name type="scientific">Sporolactobacillus inulinus CASD</name>
    <dbReference type="NCBI Taxonomy" id="1069536"/>
    <lineage>
        <taxon>Bacteria</taxon>
        <taxon>Bacillati</taxon>
        <taxon>Bacillota</taxon>
        <taxon>Bacilli</taxon>
        <taxon>Bacillales</taxon>
        <taxon>Sporolactobacillaceae</taxon>
        <taxon>Sporolactobacillus</taxon>
    </lineage>
</organism>
<gene>
    <name evidence="5" type="ORF">SINU_05205</name>
</gene>
<dbReference type="InterPro" id="IPR036291">
    <property type="entry name" value="NAD(P)-bd_dom_sf"/>
</dbReference>
<dbReference type="SUPFAM" id="SSF51735">
    <property type="entry name" value="NAD(P)-binding Rossmann-fold domains"/>
    <property type="match status" value="1"/>
</dbReference>
<evidence type="ECO:0000313" key="6">
    <source>
        <dbReference type="Proteomes" id="UP000035553"/>
    </source>
</evidence>
<protein>
    <submittedName>
        <fullName evidence="5">Oxidoreductase</fullName>
    </submittedName>
</protein>
<keyword evidence="2" id="KW-0560">Oxidoreductase</keyword>
<dbReference type="GO" id="GO:0016616">
    <property type="term" value="F:oxidoreductase activity, acting on the CH-OH group of donors, NAD or NADP as acceptor"/>
    <property type="evidence" value="ECO:0007669"/>
    <property type="project" value="UniProtKB-ARBA"/>
</dbReference>
<dbReference type="PANTHER" id="PTHR43115:SF4">
    <property type="entry name" value="DEHYDROGENASE_REDUCTASE SDR FAMILY MEMBER 11"/>
    <property type="match status" value="1"/>
</dbReference>
<dbReference type="PROSITE" id="PS00061">
    <property type="entry name" value="ADH_SHORT"/>
    <property type="match status" value="1"/>
</dbReference>
<keyword evidence="6" id="KW-1185">Reference proteome</keyword>
<evidence type="ECO:0000259" key="4">
    <source>
        <dbReference type="SMART" id="SM00822"/>
    </source>
</evidence>
<dbReference type="EMBL" id="AFVQ02000066">
    <property type="protein sequence ID" value="KLI02924.1"/>
    <property type="molecule type" value="Genomic_DNA"/>
</dbReference>
<evidence type="ECO:0000256" key="2">
    <source>
        <dbReference type="ARBA" id="ARBA00023002"/>
    </source>
</evidence>
<feature type="domain" description="Ketoreductase" evidence="4">
    <location>
        <begin position="7"/>
        <end position="191"/>
    </location>
</feature>
<dbReference type="PRINTS" id="PR00080">
    <property type="entry name" value="SDRFAMILY"/>
</dbReference>
<dbReference type="InterPro" id="IPR020904">
    <property type="entry name" value="Sc_DH/Rdtase_CS"/>
</dbReference>
<dbReference type="OrthoDB" id="9775296at2"/>
<reference evidence="5 6" key="1">
    <citation type="journal article" date="2011" name="J. Bacteriol.">
        <title>Draft genome sequence of Sporolactobacillus inulinus strain CASD, an efficient D-lactic acid-producing bacterium with high-concentration lactate tolerance capability.</title>
        <authorList>
            <person name="Yu B."/>
            <person name="Su F."/>
            <person name="Wang L."/>
            <person name="Xu K."/>
            <person name="Zhao B."/>
            <person name="Xu P."/>
        </authorList>
    </citation>
    <scope>NUCLEOTIDE SEQUENCE [LARGE SCALE GENOMIC DNA]</scope>
    <source>
        <strain evidence="5 6">CASD</strain>
    </source>
</reference>
<dbReference type="PANTHER" id="PTHR43115">
    <property type="entry name" value="DEHYDROGENASE/REDUCTASE SDR FAMILY MEMBER 11"/>
    <property type="match status" value="1"/>
</dbReference>
<dbReference type="AlphaFoldDB" id="A0A0U1QQ38"/>
<dbReference type="Gene3D" id="3.40.50.720">
    <property type="entry name" value="NAD(P)-binding Rossmann-like Domain"/>
    <property type="match status" value="1"/>
</dbReference>
<name>A0A0U1QQ38_9BACL</name>
<dbReference type="Proteomes" id="UP000035553">
    <property type="component" value="Unassembled WGS sequence"/>
</dbReference>
<dbReference type="Pfam" id="PF00106">
    <property type="entry name" value="adh_short"/>
    <property type="match status" value="1"/>
</dbReference>
<evidence type="ECO:0000256" key="3">
    <source>
        <dbReference type="RuleBase" id="RU000363"/>
    </source>
</evidence>
<dbReference type="RefSeq" id="WP_010026975.1">
    <property type="nucleotide sequence ID" value="NZ_AFVQ02000066.1"/>
</dbReference>